<dbReference type="Gene3D" id="3.30.56.10">
    <property type="match status" value="2"/>
</dbReference>
<keyword evidence="8" id="KW-0963">Cytoplasm</keyword>
<comment type="subcellular location">
    <subcellularLocation>
        <location evidence="3">Cytoplasm</location>
    </subcellularLocation>
</comment>
<evidence type="ECO:0000313" key="22">
    <source>
        <dbReference type="EMBL" id="KAE8726572.1"/>
    </source>
</evidence>
<dbReference type="Gene3D" id="3.50.40.10">
    <property type="entry name" value="Phenylalanyl-trna Synthetase, Chain B, domain 3"/>
    <property type="match status" value="1"/>
</dbReference>
<dbReference type="InterPro" id="IPR047198">
    <property type="entry name" value="DDP-like_NUDIX"/>
</dbReference>
<organism evidence="22 23">
    <name type="scientific">Hibiscus syriacus</name>
    <name type="common">Rose of Sharon</name>
    <dbReference type="NCBI Taxonomy" id="106335"/>
    <lineage>
        <taxon>Eukaryota</taxon>
        <taxon>Viridiplantae</taxon>
        <taxon>Streptophyta</taxon>
        <taxon>Embryophyta</taxon>
        <taxon>Tracheophyta</taxon>
        <taxon>Spermatophyta</taxon>
        <taxon>Magnoliopsida</taxon>
        <taxon>eudicotyledons</taxon>
        <taxon>Gunneridae</taxon>
        <taxon>Pentapetalae</taxon>
        <taxon>rosids</taxon>
        <taxon>malvids</taxon>
        <taxon>Malvales</taxon>
        <taxon>Malvaceae</taxon>
        <taxon>Malvoideae</taxon>
        <taxon>Hibiscus</taxon>
    </lineage>
</organism>
<feature type="domain" description="B5" evidence="21">
    <location>
        <begin position="485"/>
        <end position="565"/>
    </location>
</feature>
<reference evidence="22" key="1">
    <citation type="submission" date="2019-09" db="EMBL/GenBank/DDBJ databases">
        <title>Draft genome information of white flower Hibiscus syriacus.</title>
        <authorList>
            <person name="Kim Y.-M."/>
        </authorList>
    </citation>
    <scope>NUCLEOTIDE SEQUENCE [LARGE SCALE GENOMIC DNA]</scope>
    <source>
        <strain evidence="22">YM2019G1</strain>
    </source>
</reference>
<dbReference type="PROSITE" id="PS00893">
    <property type="entry name" value="NUDIX_BOX"/>
    <property type="match status" value="1"/>
</dbReference>
<dbReference type="GO" id="GO:0003723">
    <property type="term" value="F:RNA binding"/>
    <property type="evidence" value="ECO:0007669"/>
    <property type="project" value="InterPro"/>
</dbReference>
<gene>
    <name evidence="22" type="ORF">F3Y22_tig00006613pilonHSYRG00057</name>
</gene>
<dbReference type="GO" id="GO:0006432">
    <property type="term" value="P:phenylalanyl-tRNA aminoacylation"/>
    <property type="evidence" value="ECO:0007669"/>
    <property type="project" value="InterPro"/>
</dbReference>
<dbReference type="PANTHER" id="PTHR10947:SF0">
    <property type="entry name" value="PHENYLALANINE--TRNA LIGASE BETA SUBUNIT"/>
    <property type="match status" value="1"/>
</dbReference>
<protein>
    <recommendedName>
        <fullName evidence="7">phenylalanine--tRNA ligase</fullName>
        <ecNumber evidence="7">6.1.1.20</ecNumber>
    </recommendedName>
    <alternativeName>
        <fullName evidence="18">Phenylalanyl-tRNA synthetase beta subunit</fullName>
    </alternativeName>
</protein>
<dbReference type="FunFam" id="3.90.79.10:FF:000022">
    <property type="entry name" value="Nudix hydrolase 17, mitochondrial"/>
    <property type="match status" value="1"/>
</dbReference>
<comment type="cofactor">
    <cofactor evidence="2">
        <name>Mg(2+)</name>
        <dbReference type="ChEBI" id="CHEBI:18420"/>
    </cofactor>
</comment>
<dbReference type="InterPro" id="IPR045060">
    <property type="entry name" value="Phe-tRNA-ligase_IIc_bsu"/>
</dbReference>
<dbReference type="GO" id="GO:0009328">
    <property type="term" value="C:phenylalanine-tRNA ligase complex"/>
    <property type="evidence" value="ECO:0007669"/>
    <property type="project" value="TreeGrafter"/>
</dbReference>
<dbReference type="SUPFAM" id="SSF56037">
    <property type="entry name" value="PheT/TilS domain"/>
    <property type="match status" value="1"/>
</dbReference>
<dbReference type="InterPro" id="IPR015797">
    <property type="entry name" value="NUDIX_hydrolase-like_dom_sf"/>
</dbReference>
<evidence type="ECO:0000256" key="10">
    <source>
        <dbReference type="ARBA" id="ARBA00022723"/>
    </source>
</evidence>
<evidence type="ECO:0000256" key="18">
    <source>
        <dbReference type="ARBA" id="ARBA00033189"/>
    </source>
</evidence>
<evidence type="ECO:0000256" key="11">
    <source>
        <dbReference type="ARBA" id="ARBA00022741"/>
    </source>
</evidence>
<dbReference type="Proteomes" id="UP000436088">
    <property type="component" value="Unassembled WGS sequence"/>
</dbReference>
<dbReference type="Pfam" id="PF18262">
    <property type="entry name" value="PhetRS_B1"/>
    <property type="match status" value="1"/>
</dbReference>
<keyword evidence="12" id="KW-0378">Hydrolase</keyword>
<evidence type="ECO:0000256" key="17">
    <source>
        <dbReference type="ARBA" id="ARBA00023211"/>
    </source>
</evidence>
<dbReference type="SMART" id="SM00874">
    <property type="entry name" value="B5"/>
    <property type="match status" value="1"/>
</dbReference>
<dbReference type="GO" id="GO:0004826">
    <property type="term" value="F:phenylalanine-tRNA ligase activity"/>
    <property type="evidence" value="ECO:0007669"/>
    <property type="project" value="UniProtKB-EC"/>
</dbReference>
<dbReference type="InterPro" id="IPR041616">
    <property type="entry name" value="PheRS_beta_core"/>
</dbReference>
<name>A0A6A3CGP0_HIBSY</name>
<keyword evidence="17" id="KW-0464">Manganese</keyword>
<keyword evidence="16" id="KW-0030">Aminoacyl-tRNA synthetase</keyword>
<dbReference type="InterPro" id="IPR040659">
    <property type="entry name" value="PhetRS_B1"/>
</dbReference>
<comment type="catalytic activity">
    <reaction evidence="19">
        <text>tRNA(Phe) + L-phenylalanine + ATP = L-phenylalanyl-tRNA(Phe) + AMP + diphosphate + H(+)</text>
        <dbReference type="Rhea" id="RHEA:19413"/>
        <dbReference type="Rhea" id="RHEA-COMP:9668"/>
        <dbReference type="Rhea" id="RHEA-COMP:9699"/>
        <dbReference type="ChEBI" id="CHEBI:15378"/>
        <dbReference type="ChEBI" id="CHEBI:30616"/>
        <dbReference type="ChEBI" id="CHEBI:33019"/>
        <dbReference type="ChEBI" id="CHEBI:58095"/>
        <dbReference type="ChEBI" id="CHEBI:78442"/>
        <dbReference type="ChEBI" id="CHEBI:78531"/>
        <dbReference type="ChEBI" id="CHEBI:456215"/>
        <dbReference type="EC" id="6.1.1.20"/>
    </reaction>
</comment>
<evidence type="ECO:0000256" key="1">
    <source>
        <dbReference type="ARBA" id="ARBA00001936"/>
    </source>
</evidence>
<evidence type="ECO:0000256" key="5">
    <source>
        <dbReference type="ARBA" id="ARBA00007438"/>
    </source>
</evidence>
<dbReference type="InterPro" id="IPR020084">
    <property type="entry name" value="NUDIX_hydrolase_CS"/>
</dbReference>
<dbReference type="InterPro" id="IPR005147">
    <property type="entry name" value="tRNA_synthase_B5-dom"/>
</dbReference>
<dbReference type="Gene3D" id="3.30.930.10">
    <property type="entry name" value="Bira Bifunctional Protein, Domain 2"/>
    <property type="match status" value="1"/>
</dbReference>
<evidence type="ECO:0000256" key="19">
    <source>
        <dbReference type="ARBA" id="ARBA00049255"/>
    </source>
</evidence>
<comment type="caution">
    <text evidence="22">The sequence shown here is derived from an EMBL/GenBank/DDBJ whole genome shotgun (WGS) entry which is preliminary data.</text>
</comment>
<dbReference type="AlphaFoldDB" id="A0A6A3CGP0"/>
<dbReference type="NCBIfam" id="TIGR00471">
    <property type="entry name" value="pheT_arch"/>
    <property type="match status" value="1"/>
</dbReference>
<keyword evidence="13" id="KW-0067">ATP-binding</keyword>
<dbReference type="InterPro" id="IPR009061">
    <property type="entry name" value="DNA-bd_dom_put_sf"/>
</dbReference>
<evidence type="ECO:0000256" key="4">
    <source>
        <dbReference type="ARBA" id="ARBA00005582"/>
    </source>
</evidence>
<dbReference type="SMART" id="SM00873">
    <property type="entry name" value="B3_4"/>
    <property type="match status" value="1"/>
</dbReference>
<evidence type="ECO:0000256" key="6">
    <source>
        <dbReference type="ARBA" id="ARBA00011209"/>
    </source>
</evidence>
<keyword evidence="11" id="KW-0547">Nucleotide-binding</keyword>
<evidence type="ECO:0000256" key="8">
    <source>
        <dbReference type="ARBA" id="ARBA00022490"/>
    </source>
</evidence>
<comment type="subunit">
    <text evidence="6">Tetramer of two alpha and two beta subunits.</text>
</comment>
<evidence type="ECO:0000256" key="16">
    <source>
        <dbReference type="ARBA" id="ARBA00023146"/>
    </source>
</evidence>
<feature type="domain" description="Nudix hydrolase" evidence="20">
    <location>
        <begin position="23"/>
        <end position="159"/>
    </location>
</feature>
<keyword evidence="23" id="KW-1185">Reference proteome</keyword>
<dbReference type="GO" id="GO:0005524">
    <property type="term" value="F:ATP binding"/>
    <property type="evidence" value="ECO:0007669"/>
    <property type="project" value="UniProtKB-KW"/>
</dbReference>
<keyword evidence="9 22" id="KW-0436">Ligase</keyword>
<dbReference type="InterPro" id="IPR004531">
    <property type="entry name" value="Phe-tRNA-synth_IIc_bsu_arc_euk"/>
</dbReference>
<dbReference type="CDD" id="cd04666">
    <property type="entry name" value="NUDIX_DIPP2_like_Nudt4"/>
    <property type="match status" value="1"/>
</dbReference>
<evidence type="ECO:0000256" key="12">
    <source>
        <dbReference type="ARBA" id="ARBA00022801"/>
    </source>
</evidence>
<dbReference type="SUPFAM" id="SSF55811">
    <property type="entry name" value="Nudix"/>
    <property type="match status" value="1"/>
</dbReference>
<dbReference type="InterPro" id="IPR000086">
    <property type="entry name" value="NUDIX_hydrolase_dom"/>
</dbReference>
<dbReference type="SUPFAM" id="SSF46955">
    <property type="entry name" value="Putative DNA-binding domain"/>
    <property type="match status" value="2"/>
</dbReference>
<dbReference type="Pfam" id="PF03483">
    <property type="entry name" value="B3_4"/>
    <property type="match status" value="1"/>
</dbReference>
<dbReference type="FunFam" id="3.50.40.10:FF:000002">
    <property type="entry name" value="phenylalanine--tRNA ligase beta subunit"/>
    <property type="match status" value="1"/>
</dbReference>
<dbReference type="Pfam" id="PF03484">
    <property type="entry name" value="B5"/>
    <property type="match status" value="1"/>
</dbReference>
<dbReference type="CDD" id="cd00769">
    <property type="entry name" value="PheRS_beta_core"/>
    <property type="match status" value="1"/>
</dbReference>
<proteinExistence type="inferred from homology"/>
<sequence length="747" mass="85301">MVSLAPYRPPRSGRQFQRYDSEGFRLVVGCIPYRYRKMDEANSNDDVIEVLVISAQNGKGMLFPKGGWEHDESMEEAAVRETLEEAGVVGNIECKLGKWSYESKRRSTLHEGHMFPMLVKQELDLWPEKNIRTRKWVTISKAKEECPHLWMREALEELVSRQHTQAGAKDEEMGRTNGGCHNAHNQRRQRSSFRFIGRSYTQEEFDDLCFSFGIELDDVTTEKAIISKEKHLEEEKPSADDEIIYKIEVPANRYDLLCLEGLAQALRIFNEQEKIPRYTVAKISKESMLKMHVRKETSLIRPFVVCAVLRDVTFDEANYNSFIDLQDKLHQNICRKRTLVAIGTHDLDTLQGPFTYEALPPPEINFVPLKQVKNFRADELIEFYKSDLKLKKFLHIIENSRVFPVIYDRNRTVLSLPPIINGAHSAITLKTKNVFIECTATDLTKAKIVLNTMVTTFSTYCKRKFEVEPVEVISFDGNSSVYPDLSEYNMEVPLSYITGSIGVPLEADEVTNLLKRMQLNVERAGSGTSYISVSVPPTRSDILHPCDVMEKAFIFEAPPLNQLSDLIRSEVPEYTEKEIFEMLNRKDDKSTAVIIGNPRSSDFEVVRTSLMPGMLKTVGHNKDHPKPMKIYEVGDVVLLDDKKDVGASNRRLLAALYCGANSGFELIHSLVDRIMEVMGTPFVPVDDKSGYYIELSDKPEFLLGRQAKIIYKGRHIGIFGIVHPEVLNNFDIPDPCSFVELDIENFL</sequence>
<dbReference type="FunFam" id="3.30.56.10:FF:000005">
    <property type="entry name" value="Phenylalanine--tRNA ligase beta subunit"/>
    <property type="match status" value="1"/>
</dbReference>
<evidence type="ECO:0000256" key="2">
    <source>
        <dbReference type="ARBA" id="ARBA00001946"/>
    </source>
</evidence>
<dbReference type="SUPFAM" id="SSF55681">
    <property type="entry name" value="Class II aaRS and biotin synthetases"/>
    <property type="match status" value="1"/>
</dbReference>
<dbReference type="PROSITE" id="PS51462">
    <property type="entry name" value="NUDIX"/>
    <property type="match status" value="1"/>
</dbReference>
<dbReference type="Pfam" id="PF00293">
    <property type="entry name" value="NUDIX"/>
    <property type="match status" value="1"/>
</dbReference>
<evidence type="ECO:0000313" key="23">
    <source>
        <dbReference type="Proteomes" id="UP000436088"/>
    </source>
</evidence>
<dbReference type="PANTHER" id="PTHR10947">
    <property type="entry name" value="PHENYLALANYL-TRNA SYNTHETASE BETA CHAIN AND LEUCINE-RICH REPEAT-CONTAINING PROTEIN 47"/>
    <property type="match status" value="1"/>
</dbReference>
<evidence type="ECO:0000256" key="14">
    <source>
        <dbReference type="ARBA" id="ARBA00022842"/>
    </source>
</evidence>
<keyword evidence="10" id="KW-0479">Metal-binding</keyword>
<keyword evidence="14" id="KW-0460">Magnesium</keyword>
<evidence type="ECO:0000256" key="13">
    <source>
        <dbReference type="ARBA" id="ARBA00022840"/>
    </source>
</evidence>
<dbReference type="FunFam" id="3.30.930.10:FF:000059">
    <property type="entry name" value="phenylalanine--tRNA ligase beta subunit"/>
    <property type="match status" value="1"/>
</dbReference>
<dbReference type="InterPro" id="IPR020825">
    <property type="entry name" value="Phe-tRNA_synthase-like_B3/B4"/>
</dbReference>
<evidence type="ECO:0000256" key="3">
    <source>
        <dbReference type="ARBA" id="ARBA00004496"/>
    </source>
</evidence>
<comment type="similarity">
    <text evidence="4">Belongs to the Nudix hydrolase family.</text>
</comment>
<dbReference type="GO" id="GO:0016462">
    <property type="term" value="F:pyrophosphatase activity"/>
    <property type="evidence" value="ECO:0007669"/>
    <property type="project" value="InterPro"/>
</dbReference>
<evidence type="ECO:0000256" key="15">
    <source>
        <dbReference type="ARBA" id="ARBA00022917"/>
    </source>
</evidence>
<keyword evidence="15" id="KW-0648">Protein biosynthesis</keyword>
<evidence type="ECO:0000256" key="7">
    <source>
        <dbReference type="ARBA" id="ARBA00012814"/>
    </source>
</evidence>
<dbReference type="PROSITE" id="PS51483">
    <property type="entry name" value="B5"/>
    <property type="match status" value="1"/>
</dbReference>
<accession>A0A6A3CGP0</accession>
<dbReference type="EMBL" id="VEPZ02000352">
    <property type="protein sequence ID" value="KAE8726572.1"/>
    <property type="molecule type" value="Genomic_DNA"/>
</dbReference>
<comment type="cofactor">
    <cofactor evidence="1">
        <name>Mn(2+)</name>
        <dbReference type="ChEBI" id="CHEBI:29035"/>
    </cofactor>
</comment>
<dbReference type="GO" id="GO:0000287">
    <property type="term" value="F:magnesium ion binding"/>
    <property type="evidence" value="ECO:0007669"/>
    <property type="project" value="InterPro"/>
</dbReference>
<dbReference type="EC" id="6.1.1.20" evidence="7"/>
<comment type="similarity">
    <text evidence="5">Belongs to the phenylalanyl-tRNA synthetase beta subunit family. Type 2 subfamily.</text>
</comment>
<dbReference type="Gene3D" id="3.90.79.10">
    <property type="entry name" value="Nucleoside Triphosphate Pyrophosphohydrolase"/>
    <property type="match status" value="1"/>
</dbReference>
<dbReference type="InterPro" id="IPR005146">
    <property type="entry name" value="B3/B4_tRNA-bd"/>
</dbReference>
<evidence type="ECO:0000259" key="20">
    <source>
        <dbReference type="PROSITE" id="PS51462"/>
    </source>
</evidence>
<dbReference type="InterPro" id="IPR045864">
    <property type="entry name" value="aa-tRNA-synth_II/BPL/LPL"/>
</dbReference>
<evidence type="ECO:0000256" key="9">
    <source>
        <dbReference type="ARBA" id="ARBA00022598"/>
    </source>
</evidence>
<dbReference type="Pfam" id="PF17759">
    <property type="entry name" value="tRNA_synthFbeta"/>
    <property type="match status" value="1"/>
</dbReference>
<evidence type="ECO:0000259" key="21">
    <source>
        <dbReference type="PROSITE" id="PS51483"/>
    </source>
</evidence>